<feature type="transmembrane region" description="Helical" evidence="1">
    <location>
        <begin position="6"/>
        <end position="27"/>
    </location>
</feature>
<keyword evidence="1" id="KW-0812">Transmembrane</keyword>
<organism evidence="2 3">
    <name type="scientific">Crocosphaera watsonii WH 0003</name>
    <dbReference type="NCBI Taxonomy" id="423471"/>
    <lineage>
        <taxon>Bacteria</taxon>
        <taxon>Bacillati</taxon>
        <taxon>Cyanobacteriota</taxon>
        <taxon>Cyanophyceae</taxon>
        <taxon>Oscillatoriophycideae</taxon>
        <taxon>Chroococcales</taxon>
        <taxon>Aphanothecaceae</taxon>
        <taxon>Crocosphaera</taxon>
    </lineage>
</organism>
<protein>
    <submittedName>
        <fullName evidence="2">Uncharacterized protein</fullName>
    </submittedName>
</protein>
<name>G5IZH9_CROWT</name>
<proteinExistence type="predicted"/>
<evidence type="ECO:0000313" key="3">
    <source>
        <dbReference type="Proteomes" id="UP000003477"/>
    </source>
</evidence>
<evidence type="ECO:0000256" key="1">
    <source>
        <dbReference type="SAM" id="Phobius"/>
    </source>
</evidence>
<dbReference type="GeneID" id="88764571"/>
<reference evidence="2 3" key="1">
    <citation type="journal article" date="2011" name="Front. Microbiol.">
        <title>Two Strains of Crocosphaera watsonii with Highly Conserved Genomes are Distinguished by Strain-Specific Features.</title>
        <authorList>
            <person name="Bench S.R."/>
            <person name="Ilikchyan I.N."/>
            <person name="Tripp H.J."/>
            <person name="Zehr J.P."/>
        </authorList>
    </citation>
    <scope>NUCLEOTIDE SEQUENCE [LARGE SCALE GENOMIC DNA]</scope>
    <source>
        <strain evidence="2 3">WH 0003</strain>
    </source>
</reference>
<keyword evidence="1" id="KW-0472">Membrane</keyword>
<evidence type="ECO:0000313" key="2">
    <source>
        <dbReference type="EMBL" id="EHJ14653.1"/>
    </source>
</evidence>
<dbReference type="Proteomes" id="UP000003477">
    <property type="component" value="Unassembled WGS sequence"/>
</dbReference>
<dbReference type="RefSeq" id="WP_007309260.1">
    <property type="nucleotide sequence ID" value="NZ_AESD01000116.1"/>
</dbReference>
<sequence>MSTLGKTIVVGAGIALTAAVVIAVLSYEKFMQWFQQRQGLVQSDKDLINVSFIKRYHNGNYRTVQGVFDTGTSEYVDTQTTESHSLDSRIANAHNQEGIAIWT</sequence>
<dbReference type="EMBL" id="AESD01000116">
    <property type="protein sequence ID" value="EHJ14653.1"/>
    <property type="molecule type" value="Genomic_DNA"/>
</dbReference>
<dbReference type="AlphaFoldDB" id="G5IZH9"/>
<comment type="caution">
    <text evidence="2">The sequence shown here is derived from an EMBL/GenBank/DDBJ whole genome shotgun (WGS) entry which is preliminary data.</text>
</comment>
<keyword evidence="1" id="KW-1133">Transmembrane helix</keyword>
<accession>G5IZH9</accession>
<dbReference type="PATRIC" id="fig|423471.3.peg.609"/>
<gene>
    <name evidence="2" type="ORF">CWATWH0003_0670</name>
</gene>